<keyword evidence="2" id="KW-1185">Reference proteome</keyword>
<reference evidence="1" key="1">
    <citation type="journal article" date="2020" name="Stud. Mycol.">
        <title>101 Dothideomycetes genomes: a test case for predicting lifestyles and emergence of pathogens.</title>
        <authorList>
            <person name="Haridas S."/>
            <person name="Albert R."/>
            <person name="Binder M."/>
            <person name="Bloem J."/>
            <person name="Labutti K."/>
            <person name="Salamov A."/>
            <person name="Andreopoulos B."/>
            <person name="Baker S."/>
            <person name="Barry K."/>
            <person name="Bills G."/>
            <person name="Bluhm B."/>
            <person name="Cannon C."/>
            <person name="Castanera R."/>
            <person name="Culley D."/>
            <person name="Daum C."/>
            <person name="Ezra D."/>
            <person name="Gonzalez J."/>
            <person name="Henrissat B."/>
            <person name="Kuo A."/>
            <person name="Liang C."/>
            <person name="Lipzen A."/>
            <person name="Lutzoni F."/>
            <person name="Magnuson J."/>
            <person name="Mondo S."/>
            <person name="Nolan M."/>
            <person name="Ohm R."/>
            <person name="Pangilinan J."/>
            <person name="Park H.-J."/>
            <person name="Ramirez L."/>
            <person name="Alfaro M."/>
            <person name="Sun H."/>
            <person name="Tritt A."/>
            <person name="Yoshinaga Y."/>
            <person name="Zwiers L.-H."/>
            <person name="Turgeon B."/>
            <person name="Goodwin S."/>
            <person name="Spatafora J."/>
            <person name="Crous P."/>
            <person name="Grigoriev I."/>
        </authorList>
    </citation>
    <scope>NUCLEOTIDE SEQUENCE</scope>
    <source>
        <strain evidence="1">CBS 121167</strain>
    </source>
</reference>
<evidence type="ECO:0000313" key="1">
    <source>
        <dbReference type="EMBL" id="KAF2147385.1"/>
    </source>
</evidence>
<protein>
    <submittedName>
        <fullName evidence="1">Uncharacterized protein</fullName>
    </submittedName>
</protein>
<dbReference type="GeneID" id="54304498"/>
<dbReference type="OrthoDB" id="5429634at2759"/>
<dbReference type="Proteomes" id="UP000799438">
    <property type="component" value="Unassembled WGS sequence"/>
</dbReference>
<sequence length="111" mass="12555">MRIQGLKLLIKVAATMILGMPNTYPQLLTTLKATDPKYALSNVESQGWGLTPLPQVFTNAKAAWAIDFSDFTEFYVFGMDYFPNFQQCVCGFPNSLYISCKFSHCIKVLQR</sequence>
<dbReference type="EMBL" id="ML995474">
    <property type="protein sequence ID" value="KAF2147385.1"/>
    <property type="molecule type" value="Genomic_DNA"/>
</dbReference>
<accession>A0A6A6BVT0</accession>
<evidence type="ECO:0000313" key="2">
    <source>
        <dbReference type="Proteomes" id="UP000799438"/>
    </source>
</evidence>
<dbReference type="AlphaFoldDB" id="A0A6A6BVT0"/>
<name>A0A6A6BVT0_9PEZI</name>
<gene>
    <name evidence="1" type="ORF">K452DRAFT_6557</name>
</gene>
<proteinExistence type="predicted"/>
<dbReference type="RefSeq" id="XP_033403093.1">
    <property type="nucleotide sequence ID" value="XM_033546991.1"/>
</dbReference>
<organism evidence="1 2">
    <name type="scientific">Aplosporella prunicola CBS 121167</name>
    <dbReference type="NCBI Taxonomy" id="1176127"/>
    <lineage>
        <taxon>Eukaryota</taxon>
        <taxon>Fungi</taxon>
        <taxon>Dikarya</taxon>
        <taxon>Ascomycota</taxon>
        <taxon>Pezizomycotina</taxon>
        <taxon>Dothideomycetes</taxon>
        <taxon>Dothideomycetes incertae sedis</taxon>
        <taxon>Botryosphaeriales</taxon>
        <taxon>Aplosporellaceae</taxon>
        <taxon>Aplosporella</taxon>
    </lineage>
</organism>